<organism evidence="1 2">
    <name type="scientific">Flavobacterium branchiophilum</name>
    <dbReference type="NCBI Taxonomy" id="55197"/>
    <lineage>
        <taxon>Bacteria</taxon>
        <taxon>Pseudomonadati</taxon>
        <taxon>Bacteroidota</taxon>
        <taxon>Flavobacteriia</taxon>
        <taxon>Flavobacteriales</taxon>
        <taxon>Flavobacteriaceae</taxon>
        <taxon>Flavobacterium</taxon>
    </lineage>
</organism>
<dbReference type="OrthoDB" id="1191296at2"/>
<sequence length="126" mass="14607">MNGSSGGGSQLSSNVYISNRDLGNYAAGAFARINAYDKQEFLSETGAFNLSHNNLYDFIKNHSNYIKLSMEHKPIDGAFQRTYGEDDRSNYFIRLGYENIRTLEDFNTYFYNIFYEDNRNYQVNGR</sequence>
<dbReference type="RefSeq" id="WP_097554558.1">
    <property type="nucleotide sequence ID" value="NZ_PCMW01000069.1"/>
</dbReference>
<gene>
    <name evidence="1" type="ORF">B0A77_11685</name>
</gene>
<accession>A0A2H3K9T3</accession>
<evidence type="ECO:0000313" key="1">
    <source>
        <dbReference type="EMBL" id="PDS23071.1"/>
    </source>
</evidence>
<dbReference type="EMBL" id="PCMW01000069">
    <property type="protein sequence ID" value="PDS23071.1"/>
    <property type="molecule type" value="Genomic_DNA"/>
</dbReference>
<dbReference type="AlphaFoldDB" id="A0A2H3K9T3"/>
<proteinExistence type="predicted"/>
<name>A0A2H3K9T3_9FLAO</name>
<dbReference type="Proteomes" id="UP000220828">
    <property type="component" value="Unassembled WGS sequence"/>
</dbReference>
<reference evidence="1 2" key="1">
    <citation type="submission" date="2017-09" db="EMBL/GenBank/DDBJ databases">
        <title>Whole genomes of Flavobacteriaceae.</title>
        <authorList>
            <person name="Stine C."/>
            <person name="Li C."/>
            <person name="Tadesse D."/>
        </authorList>
    </citation>
    <scope>NUCLEOTIDE SEQUENCE [LARGE SCALE GENOMIC DNA]</scope>
    <source>
        <strain evidence="1 2">ATCC 35036</strain>
    </source>
</reference>
<evidence type="ECO:0000313" key="2">
    <source>
        <dbReference type="Proteomes" id="UP000220828"/>
    </source>
</evidence>
<protein>
    <submittedName>
        <fullName evidence="1">Uncharacterized protein</fullName>
    </submittedName>
</protein>
<comment type="caution">
    <text evidence="1">The sequence shown here is derived from an EMBL/GenBank/DDBJ whole genome shotgun (WGS) entry which is preliminary data.</text>
</comment>